<dbReference type="EMBL" id="LNQE01001257">
    <property type="protein sequence ID" value="KUG19786.1"/>
    <property type="molecule type" value="Genomic_DNA"/>
</dbReference>
<comment type="caution">
    <text evidence="2">The sequence shown here is derived from an EMBL/GenBank/DDBJ whole genome shotgun (WGS) entry which is preliminary data.</text>
</comment>
<accession>A0A0W8FG20</accession>
<organism evidence="2">
    <name type="scientific">hydrocarbon metagenome</name>
    <dbReference type="NCBI Taxonomy" id="938273"/>
    <lineage>
        <taxon>unclassified sequences</taxon>
        <taxon>metagenomes</taxon>
        <taxon>ecological metagenomes</taxon>
    </lineage>
</organism>
<name>A0A0W8FG20_9ZZZZ</name>
<gene>
    <name evidence="2" type="ORF">ASZ90_010484</name>
</gene>
<proteinExistence type="predicted"/>
<feature type="region of interest" description="Disordered" evidence="1">
    <location>
        <begin position="19"/>
        <end position="45"/>
    </location>
</feature>
<evidence type="ECO:0000256" key="1">
    <source>
        <dbReference type="SAM" id="MobiDB-lite"/>
    </source>
</evidence>
<dbReference type="AlphaFoldDB" id="A0A0W8FG20"/>
<reference evidence="2" key="1">
    <citation type="journal article" date="2015" name="Proc. Natl. Acad. Sci. U.S.A.">
        <title>Networks of energetic and metabolic interactions define dynamics in microbial communities.</title>
        <authorList>
            <person name="Embree M."/>
            <person name="Liu J.K."/>
            <person name="Al-Bassam M.M."/>
            <person name="Zengler K."/>
        </authorList>
    </citation>
    <scope>NUCLEOTIDE SEQUENCE</scope>
</reference>
<evidence type="ECO:0000313" key="2">
    <source>
        <dbReference type="EMBL" id="KUG19786.1"/>
    </source>
</evidence>
<protein>
    <submittedName>
        <fullName evidence="2">Uncharacterized protein</fullName>
    </submittedName>
</protein>
<sequence>MTPAAVYVPEPIYLAGGCPLQSDLPGKRQPETEGERRGKGGTPPLRAIAIIAYPPHACGYLSSRED</sequence>
<feature type="compositionally biased region" description="Basic and acidic residues" evidence="1">
    <location>
        <begin position="25"/>
        <end position="38"/>
    </location>
</feature>